<keyword evidence="2" id="KW-1185">Reference proteome</keyword>
<dbReference type="RefSeq" id="WP_155616480.1">
    <property type="nucleotide sequence ID" value="NZ_CP064004.1"/>
</dbReference>
<proteinExistence type="predicted"/>
<gene>
    <name evidence="1" type="ORF">ACK3FC_08065</name>
</gene>
<reference evidence="1 2" key="1">
    <citation type="submission" date="2024-12" db="EMBL/GenBank/DDBJ databases">
        <authorList>
            <person name="Alaofin S."/>
            <person name="Velasco D."/>
            <person name="Li D."/>
            <person name="Baldwin T."/>
            <person name="Liu Z."/>
            <person name="Schachterle J.K."/>
        </authorList>
    </citation>
    <scope>NUCLEOTIDE SEQUENCE [LARGE SCALE GENOMIC DNA]</scope>
    <source>
        <strain evidence="1 2">B1</strain>
    </source>
</reference>
<accession>A0ABW9KWD2</accession>
<evidence type="ECO:0000313" key="2">
    <source>
        <dbReference type="Proteomes" id="UP001635788"/>
    </source>
</evidence>
<dbReference type="Proteomes" id="UP001635788">
    <property type="component" value="Unassembled WGS sequence"/>
</dbReference>
<name>A0ABW9KWD2_XANCT</name>
<protein>
    <submittedName>
        <fullName evidence="1">Uncharacterized protein</fullName>
    </submittedName>
</protein>
<evidence type="ECO:0000313" key="1">
    <source>
        <dbReference type="EMBL" id="MFN6507181.1"/>
    </source>
</evidence>
<comment type="caution">
    <text evidence="1">The sequence shown here is derived from an EMBL/GenBank/DDBJ whole genome shotgun (WGS) entry which is preliminary data.</text>
</comment>
<dbReference type="EMBL" id="JBKAMQ010000002">
    <property type="protein sequence ID" value="MFN6507181.1"/>
    <property type="molecule type" value="Genomic_DNA"/>
</dbReference>
<sequence length="241" mass="26859">MLAQLQRDRHDRVQNCRNSSHRFGLLVTSRGAGWLLFPITVIVTHDIAPLTCTCIGDAFEWLVLMDILCFEEFECMPALSQLVPHVFEAHHSCQREFRLPGGSRFFLIHGCDAGNRQWFRATDIVCIHSSIPLVPGAVSREAANRFDAVARQGGRICLLYTWDDSTLGPTFAQTVAASAHLQWETPGMDVAQSLSSGLILSENWKEGIGRHAARTIANFMQTRARPTSPSVTLKRQQEAEA</sequence>
<organism evidence="1 2">
    <name type="scientific">Xanthomonas translucens pv. translucens</name>
    <dbReference type="NCBI Taxonomy" id="134875"/>
    <lineage>
        <taxon>Bacteria</taxon>
        <taxon>Pseudomonadati</taxon>
        <taxon>Pseudomonadota</taxon>
        <taxon>Gammaproteobacteria</taxon>
        <taxon>Lysobacterales</taxon>
        <taxon>Lysobacteraceae</taxon>
        <taxon>Xanthomonas</taxon>
        <taxon>Xanthomonas translucens group</taxon>
    </lineage>
</organism>